<keyword evidence="2" id="KW-1185">Reference proteome</keyword>
<comment type="caution">
    <text evidence="1">The sequence shown here is derived from an EMBL/GenBank/DDBJ whole genome shotgun (WGS) entry which is preliminary data.</text>
</comment>
<dbReference type="PATRIC" id="fig|1120926.3.peg.530"/>
<protein>
    <submittedName>
        <fullName evidence="1">Uncharacterized protein</fullName>
    </submittedName>
</protein>
<dbReference type="Proteomes" id="UP000013117">
    <property type="component" value="Unassembled WGS sequence"/>
</dbReference>
<dbReference type="EMBL" id="APPN01000046">
    <property type="protein sequence ID" value="ENV35265.1"/>
    <property type="molecule type" value="Genomic_DNA"/>
</dbReference>
<dbReference type="STRING" id="202952.GCA_000747725_03865"/>
<accession>N8ZUU5</accession>
<proteinExistence type="predicted"/>
<gene>
    <name evidence="1" type="ORF">F960_00563</name>
</gene>
<name>N8ZUU5_9GAMM</name>
<evidence type="ECO:0000313" key="1">
    <source>
        <dbReference type="EMBL" id="ENV35265.1"/>
    </source>
</evidence>
<reference evidence="1 2" key="1">
    <citation type="submission" date="2013-02" db="EMBL/GenBank/DDBJ databases">
        <title>The Genome Sequence of Acinetobacter gerneri CIP 107464.</title>
        <authorList>
            <consortium name="The Broad Institute Genome Sequencing Platform"/>
            <consortium name="The Broad Institute Genome Sequencing Center for Infectious Disease"/>
            <person name="Cerqueira G."/>
            <person name="Feldgarden M."/>
            <person name="Courvalin P."/>
            <person name="Perichon B."/>
            <person name="Grillot-Courvalin C."/>
            <person name="Clermont D."/>
            <person name="Rocha E."/>
            <person name="Yoon E.-J."/>
            <person name="Nemec A."/>
            <person name="Walker B."/>
            <person name="Young S.K."/>
            <person name="Zeng Q."/>
            <person name="Gargeya S."/>
            <person name="Fitzgerald M."/>
            <person name="Haas B."/>
            <person name="Abouelleil A."/>
            <person name="Alvarado L."/>
            <person name="Arachchi H.M."/>
            <person name="Berlin A.M."/>
            <person name="Chapman S.B."/>
            <person name="Dewar J."/>
            <person name="Goldberg J."/>
            <person name="Griggs A."/>
            <person name="Gujja S."/>
            <person name="Hansen M."/>
            <person name="Howarth C."/>
            <person name="Imamovic A."/>
            <person name="Larimer J."/>
            <person name="McCowan C."/>
            <person name="Murphy C."/>
            <person name="Neiman D."/>
            <person name="Pearson M."/>
            <person name="Priest M."/>
            <person name="Roberts A."/>
            <person name="Saif S."/>
            <person name="Shea T."/>
            <person name="Sisk P."/>
            <person name="Sykes S."/>
            <person name="Wortman J."/>
            <person name="Nusbaum C."/>
            <person name="Birren B."/>
        </authorList>
    </citation>
    <scope>NUCLEOTIDE SEQUENCE [LARGE SCALE GENOMIC DNA]</scope>
    <source>
        <strain evidence="1 2">CIP 107464</strain>
    </source>
</reference>
<dbReference type="AlphaFoldDB" id="N8ZUU5"/>
<sequence>MWDFLFNKNRSNYMNQKTILTSIIMFFIFFLPLRNVYANYFMQDFQILKAKCEEQKDLKEWFQLIDPLVLQKFVKNPDTLSSIEISGIFTPDFLWGKIIPQCSSKWRSMIIEYAPFYLEKTQFNVMKNEIQGDINIALINAYLSHYIETDSNGDFTFASSYTKIVLENDNYTFDKRKLYYSLILRAYETAFSEIVERNLRVEHISLADREMLFNIFNQIKLIEAQNLKEQKRLDESSILTVLTMIFHLNDDELINVFIPKFLNFISASHLDKKYSDNIYYQISKSFRKLSEHANDIVIITQNVNIENFMIGYRYRQYDYNFYEKQYEMYLKIKNNGN</sequence>
<dbReference type="HOGENOM" id="CLU_822904_0_0_6"/>
<evidence type="ECO:0000313" key="2">
    <source>
        <dbReference type="Proteomes" id="UP000013117"/>
    </source>
</evidence>
<organism evidence="1 2">
    <name type="scientific">Acinetobacter gerneri DSM 14967 = CIP 107464 = MTCC 9824</name>
    <dbReference type="NCBI Taxonomy" id="1120926"/>
    <lineage>
        <taxon>Bacteria</taxon>
        <taxon>Pseudomonadati</taxon>
        <taxon>Pseudomonadota</taxon>
        <taxon>Gammaproteobacteria</taxon>
        <taxon>Moraxellales</taxon>
        <taxon>Moraxellaceae</taxon>
        <taxon>Acinetobacter</taxon>
    </lineage>
</organism>